<keyword evidence="2" id="KW-1185">Reference proteome</keyword>
<evidence type="ECO:0000313" key="2">
    <source>
        <dbReference type="Proteomes" id="UP001627154"/>
    </source>
</evidence>
<dbReference type="EMBL" id="JBJJXI010000151">
    <property type="protein sequence ID" value="KAL3385831.1"/>
    <property type="molecule type" value="Genomic_DNA"/>
</dbReference>
<gene>
    <name evidence="1" type="ORF">TKK_018566</name>
</gene>
<organism evidence="1 2">
    <name type="scientific">Trichogramma kaykai</name>
    <dbReference type="NCBI Taxonomy" id="54128"/>
    <lineage>
        <taxon>Eukaryota</taxon>
        <taxon>Metazoa</taxon>
        <taxon>Ecdysozoa</taxon>
        <taxon>Arthropoda</taxon>
        <taxon>Hexapoda</taxon>
        <taxon>Insecta</taxon>
        <taxon>Pterygota</taxon>
        <taxon>Neoptera</taxon>
        <taxon>Endopterygota</taxon>
        <taxon>Hymenoptera</taxon>
        <taxon>Apocrita</taxon>
        <taxon>Proctotrupomorpha</taxon>
        <taxon>Chalcidoidea</taxon>
        <taxon>Trichogrammatidae</taxon>
        <taxon>Trichogramma</taxon>
    </lineage>
</organism>
<proteinExistence type="predicted"/>
<evidence type="ECO:0000313" key="1">
    <source>
        <dbReference type="EMBL" id="KAL3385831.1"/>
    </source>
</evidence>
<comment type="caution">
    <text evidence="1">The sequence shown here is derived from an EMBL/GenBank/DDBJ whole genome shotgun (WGS) entry which is preliminary data.</text>
</comment>
<dbReference type="AlphaFoldDB" id="A0ABD2VZG9"/>
<name>A0ABD2VZG9_9HYME</name>
<protein>
    <submittedName>
        <fullName evidence="1">Uncharacterized protein</fullName>
    </submittedName>
</protein>
<accession>A0ABD2VZG9</accession>
<reference evidence="1 2" key="1">
    <citation type="journal article" date="2024" name="bioRxiv">
        <title>A reference genome for Trichogramma kaykai: A tiny desert-dwelling parasitoid wasp with competing sex-ratio distorters.</title>
        <authorList>
            <person name="Culotta J."/>
            <person name="Lindsey A.R."/>
        </authorList>
    </citation>
    <scope>NUCLEOTIDE SEQUENCE [LARGE SCALE GENOMIC DNA]</scope>
    <source>
        <strain evidence="1 2">KSX58</strain>
    </source>
</reference>
<dbReference type="Proteomes" id="UP001627154">
    <property type="component" value="Unassembled WGS sequence"/>
</dbReference>
<sequence>MSVILARIISYIYCILPYGYEVPRQCVEDEIKSINGMINNTRTHNTAATPCISQTDELKICTRSALRWDRIGVARRRTMFIFPENNKSYCATSVELHTDVQKTNRLQHSRGRTVYQGDSYALATVHTYTRLHFECRCAFGGEYSSGRASTIVTSDNSCYRDLY</sequence>